<dbReference type="PANTHER" id="PTHR12835:SF5">
    <property type="entry name" value="BIOTIN--PROTEIN LIGASE"/>
    <property type="match status" value="1"/>
</dbReference>
<protein>
    <submittedName>
        <fullName evidence="4">Biotin--[acetyl-CoA-carboxylase] ligase</fullName>
    </submittedName>
</protein>
<evidence type="ECO:0000313" key="4">
    <source>
        <dbReference type="EMBL" id="PAT34411.1"/>
    </source>
</evidence>
<proteinExistence type="predicted"/>
<evidence type="ECO:0000259" key="3">
    <source>
        <dbReference type="Pfam" id="PF03099"/>
    </source>
</evidence>
<dbReference type="Gene3D" id="2.30.30.100">
    <property type="match status" value="1"/>
</dbReference>
<evidence type="ECO:0000256" key="1">
    <source>
        <dbReference type="ARBA" id="ARBA00022598"/>
    </source>
</evidence>
<dbReference type="InterPro" id="IPR045864">
    <property type="entry name" value="aa-tRNA-synth_II/BPL/LPL"/>
</dbReference>
<gene>
    <name evidence="4" type="ORF">CK620_09375</name>
</gene>
<dbReference type="Gene3D" id="3.30.930.10">
    <property type="entry name" value="Bira Bifunctional Protein, Domain 2"/>
    <property type="match status" value="1"/>
</dbReference>
<name>A0A2A2A9I1_9BURK</name>
<dbReference type="CDD" id="cd16442">
    <property type="entry name" value="BPL"/>
    <property type="match status" value="1"/>
</dbReference>
<dbReference type="EMBL" id="NSJF01000004">
    <property type="protein sequence ID" value="PAT34411.1"/>
    <property type="molecule type" value="Genomic_DNA"/>
</dbReference>
<evidence type="ECO:0000256" key="2">
    <source>
        <dbReference type="SAM" id="MobiDB-lite"/>
    </source>
</evidence>
<evidence type="ECO:0000313" key="5">
    <source>
        <dbReference type="Proteomes" id="UP000217999"/>
    </source>
</evidence>
<dbReference type="InterPro" id="IPR004143">
    <property type="entry name" value="BPL_LPL_catalytic"/>
</dbReference>
<reference evidence="4 5" key="1">
    <citation type="submission" date="2017-08" db="EMBL/GenBank/DDBJ databases">
        <title>WGS of Clinical strains of the CDC Group NO-1 linked to zoonotic infections in humans.</title>
        <authorList>
            <person name="Bernier A.-M."/>
            <person name="Bernard K."/>
        </authorList>
    </citation>
    <scope>NUCLEOTIDE SEQUENCE [LARGE SCALE GENOMIC DNA]</scope>
    <source>
        <strain evidence="4 5">NML03-0146</strain>
    </source>
</reference>
<dbReference type="Pfam" id="PF03099">
    <property type="entry name" value="BPL_LplA_LipB"/>
    <property type="match status" value="1"/>
</dbReference>
<dbReference type="GO" id="GO:0005737">
    <property type="term" value="C:cytoplasm"/>
    <property type="evidence" value="ECO:0007669"/>
    <property type="project" value="TreeGrafter"/>
</dbReference>
<feature type="region of interest" description="Disordered" evidence="2">
    <location>
        <begin position="304"/>
        <end position="324"/>
    </location>
</feature>
<dbReference type="PANTHER" id="PTHR12835">
    <property type="entry name" value="BIOTIN PROTEIN LIGASE"/>
    <property type="match status" value="1"/>
</dbReference>
<dbReference type="InterPro" id="IPR004408">
    <property type="entry name" value="Biotin_CoA_COase_ligase"/>
</dbReference>
<dbReference type="RefSeq" id="WP_095550068.1">
    <property type="nucleotide sequence ID" value="NZ_NSJF01000004.1"/>
</dbReference>
<dbReference type="SUPFAM" id="SSF55681">
    <property type="entry name" value="Class II aaRS and biotin synthetases"/>
    <property type="match status" value="1"/>
</dbReference>
<dbReference type="NCBIfam" id="TIGR00121">
    <property type="entry name" value="birA_ligase"/>
    <property type="match status" value="1"/>
</dbReference>
<keyword evidence="1 4" id="KW-0436">Ligase</keyword>
<comment type="caution">
    <text evidence="4">The sequence shown here is derived from an EMBL/GenBank/DDBJ whole genome shotgun (WGS) entry which is preliminary data.</text>
</comment>
<dbReference type="Proteomes" id="UP000217999">
    <property type="component" value="Unassembled WGS sequence"/>
</dbReference>
<dbReference type="GO" id="GO:0004077">
    <property type="term" value="F:biotin--[biotin carboxyl-carrier protein] ligase activity"/>
    <property type="evidence" value="ECO:0007669"/>
    <property type="project" value="InterPro"/>
</dbReference>
<accession>A0A2A2A9I1</accession>
<feature type="domain" description="BPL/LPL catalytic" evidence="3">
    <location>
        <begin position="36"/>
        <end position="163"/>
    </location>
</feature>
<dbReference type="AlphaFoldDB" id="A0A2A2A9I1"/>
<sequence>MSQSSTAALRDWDARSLAHARNVAQAAWPGLQLQWLPSIDSTNSELMRRAAQGQHTPCVLVAGQQTAGRGRMGKRWHTPQDGAQAGAALTFSLGLPLAPRDWSGLSLAVGIAVVSALSDWARQNGALPAPQLRLGLKWPNDVWLLDAAGQGSKMAGILIETAAQAGGAAPGATTVPGARYAVIGIGLNLQAPPVPEAAVPPVGVAQWLPGLGPIAHGPALLCQLLPALLAAVQQFHQQGFGAFWQAFAAWDLLAGRQVALSDGRSGTCLGVSATGELLLDCQGQVLEVGSGEVSVRPVPAQAQGLSVPPVSNPTDTPARPCAGR</sequence>
<organism evidence="4 5">
    <name type="scientific">Vandammella animalimorsus</name>
    <dbReference type="NCBI Taxonomy" id="2029117"/>
    <lineage>
        <taxon>Bacteria</taxon>
        <taxon>Pseudomonadati</taxon>
        <taxon>Pseudomonadota</taxon>
        <taxon>Betaproteobacteria</taxon>
        <taxon>Burkholderiales</taxon>
        <taxon>Comamonadaceae</taxon>
        <taxon>Vandammella</taxon>
    </lineage>
</organism>